<sequence>MGLLGFLLINLGFIAINFYVLIAGELEKIKQEWPLYRCNPSYMFFADNIVENFEYCLAQTSKSTFNEFSGALSSVQSLGFDLQTAGNLNLASFIKSSNMSNLGIGLSLSSFLDMGGSISVLGSIIVLQFKEILQRIGQIVNATGGILNSAVAGTSVVQNKYSRYLNML</sequence>
<organism evidence="2">
    <name type="scientific">viral metagenome</name>
    <dbReference type="NCBI Taxonomy" id="1070528"/>
    <lineage>
        <taxon>unclassified sequences</taxon>
        <taxon>metagenomes</taxon>
        <taxon>organismal metagenomes</taxon>
    </lineage>
</organism>
<dbReference type="EMBL" id="MN740006">
    <property type="protein sequence ID" value="QHT83188.1"/>
    <property type="molecule type" value="Genomic_DNA"/>
</dbReference>
<evidence type="ECO:0000313" key="2">
    <source>
        <dbReference type="EMBL" id="QHT83188.1"/>
    </source>
</evidence>
<dbReference type="AlphaFoldDB" id="A0A6C0HR46"/>
<accession>A0A6C0HR46</accession>
<evidence type="ECO:0000256" key="1">
    <source>
        <dbReference type="SAM" id="Phobius"/>
    </source>
</evidence>
<name>A0A6C0HR46_9ZZZZ</name>
<proteinExistence type="predicted"/>
<keyword evidence="1" id="KW-0812">Transmembrane</keyword>
<feature type="transmembrane region" description="Helical" evidence="1">
    <location>
        <begin position="6"/>
        <end position="24"/>
    </location>
</feature>
<protein>
    <submittedName>
        <fullName evidence="2">Uncharacterized protein</fullName>
    </submittedName>
</protein>
<keyword evidence="1" id="KW-0472">Membrane</keyword>
<reference evidence="2" key="1">
    <citation type="journal article" date="2020" name="Nature">
        <title>Giant virus diversity and host interactions through global metagenomics.</title>
        <authorList>
            <person name="Schulz F."/>
            <person name="Roux S."/>
            <person name="Paez-Espino D."/>
            <person name="Jungbluth S."/>
            <person name="Walsh D.A."/>
            <person name="Denef V.J."/>
            <person name="McMahon K.D."/>
            <person name="Konstantinidis K.T."/>
            <person name="Eloe-Fadrosh E.A."/>
            <person name="Kyrpides N.C."/>
            <person name="Woyke T."/>
        </authorList>
    </citation>
    <scope>NUCLEOTIDE SEQUENCE</scope>
    <source>
        <strain evidence="2">GVMAG-M-3300023184-167</strain>
    </source>
</reference>
<keyword evidence="1" id="KW-1133">Transmembrane helix</keyword>